<dbReference type="InterPro" id="IPR006748">
    <property type="entry name" value="NH2Glyco/OHUrea_AB-resist_kin"/>
</dbReference>
<evidence type="ECO:0000313" key="2">
    <source>
        <dbReference type="Proteomes" id="UP001183246"/>
    </source>
</evidence>
<dbReference type="RefSeq" id="WP_311705952.1">
    <property type="nucleotide sequence ID" value="NZ_JAVREL010000011.1"/>
</dbReference>
<proteinExistence type="predicted"/>
<protein>
    <submittedName>
        <fullName evidence="1">Aminoglycoside phosphotransferase family protein</fullName>
    </submittedName>
</protein>
<sequence length="299" mass="32835">MIRIPEDFARLTIDREGDHGRDWIAALPGLAESLLARWDLVPDGAVTHGQVGLVVPVRHPDGTPAVLKISLPHPGNVHEPDAFAVWRGRGAVLLYKRDDARYAMLLERAEPATLHQLPDADEAVAVAGQLARRLAVPAPAGLPRLRDRAGEWEKELAEEDERLGRPLARRTLAAAVATVRELGHDQPDTLVHGDLHCGNVLRAEREPWLVIDPKGWAGDPAFDAFTVLRSRVVDLLGAGDLRGALLRRLAVFADAAGVDRERARRWAQFRTVQSAHWGLLHNDPPELVELTGQVAELLT</sequence>
<dbReference type="EMBL" id="JAVREL010000011">
    <property type="protein sequence ID" value="MDT0344828.1"/>
    <property type="molecule type" value="Genomic_DNA"/>
</dbReference>
<name>A0ABU2MVE8_9ACTN</name>
<comment type="caution">
    <text evidence="1">The sequence shown here is derived from an EMBL/GenBank/DDBJ whole genome shotgun (WGS) entry which is preliminary data.</text>
</comment>
<organism evidence="1 2">
    <name type="scientific">Streptomyces litchfieldiae</name>
    <dbReference type="NCBI Taxonomy" id="3075543"/>
    <lineage>
        <taxon>Bacteria</taxon>
        <taxon>Bacillati</taxon>
        <taxon>Actinomycetota</taxon>
        <taxon>Actinomycetes</taxon>
        <taxon>Kitasatosporales</taxon>
        <taxon>Streptomycetaceae</taxon>
        <taxon>Streptomyces</taxon>
    </lineage>
</organism>
<keyword evidence="2" id="KW-1185">Reference proteome</keyword>
<dbReference type="Pfam" id="PF04655">
    <property type="entry name" value="APH_6_hur"/>
    <property type="match status" value="1"/>
</dbReference>
<reference evidence="2" key="1">
    <citation type="submission" date="2023-07" db="EMBL/GenBank/DDBJ databases">
        <title>30 novel species of actinomycetes from the DSMZ collection.</title>
        <authorList>
            <person name="Nouioui I."/>
        </authorList>
    </citation>
    <scope>NUCLEOTIDE SEQUENCE [LARGE SCALE GENOMIC DNA]</scope>
    <source>
        <strain evidence="2">DSM 44938</strain>
    </source>
</reference>
<evidence type="ECO:0000313" key="1">
    <source>
        <dbReference type="EMBL" id="MDT0344828.1"/>
    </source>
</evidence>
<accession>A0ABU2MVE8</accession>
<dbReference type="InterPro" id="IPR011009">
    <property type="entry name" value="Kinase-like_dom_sf"/>
</dbReference>
<dbReference type="Gene3D" id="1.10.510.10">
    <property type="entry name" value="Transferase(Phosphotransferase) domain 1"/>
    <property type="match status" value="1"/>
</dbReference>
<gene>
    <name evidence="1" type="ORF">RM590_19755</name>
</gene>
<dbReference type="Proteomes" id="UP001183246">
    <property type="component" value="Unassembled WGS sequence"/>
</dbReference>
<dbReference type="SUPFAM" id="SSF56112">
    <property type="entry name" value="Protein kinase-like (PK-like)"/>
    <property type="match status" value="1"/>
</dbReference>